<dbReference type="Proteomes" id="UP000199019">
    <property type="component" value="Unassembled WGS sequence"/>
</dbReference>
<accession>A0A1H9RK15</accession>
<evidence type="ECO:0000313" key="2">
    <source>
        <dbReference type="Proteomes" id="UP000199019"/>
    </source>
</evidence>
<evidence type="ECO:0000313" key="1">
    <source>
        <dbReference type="EMBL" id="SER72918.1"/>
    </source>
</evidence>
<dbReference type="STRING" id="587636.SAMN05216199_1011"/>
<dbReference type="AlphaFoldDB" id="A0A1H9RK15"/>
<organism evidence="1 2">
    <name type="scientific">Pedococcus cremeus</name>
    <dbReference type="NCBI Taxonomy" id="587636"/>
    <lineage>
        <taxon>Bacteria</taxon>
        <taxon>Bacillati</taxon>
        <taxon>Actinomycetota</taxon>
        <taxon>Actinomycetes</taxon>
        <taxon>Micrococcales</taxon>
        <taxon>Intrasporangiaceae</taxon>
        <taxon>Pedococcus</taxon>
    </lineage>
</organism>
<sequence length="81" mass="8790">MPVQDEVIRDGESVVLLDRQVIRLSAIGTTLLELTGDWRELEELTVDLTDRFGQPPAGFDATAMTEAALQALHGQGLVELG</sequence>
<proteinExistence type="predicted"/>
<keyword evidence="2" id="KW-1185">Reference proteome</keyword>
<name>A0A1H9RK15_9MICO</name>
<gene>
    <name evidence="1" type="ORF">SAMN05216199_1011</name>
</gene>
<protein>
    <recommendedName>
        <fullName evidence="3">PqqD family protein</fullName>
    </recommendedName>
</protein>
<evidence type="ECO:0008006" key="3">
    <source>
        <dbReference type="Google" id="ProtNLM"/>
    </source>
</evidence>
<dbReference type="InterPro" id="IPR041881">
    <property type="entry name" value="PqqD_sf"/>
</dbReference>
<dbReference type="Gene3D" id="1.10.10.1150">
    <property type="entry name" value="Coenzyme PQQ synthesis protein D (PqqD)"/>
    <property type="match status" value="1"/>
</dbReference>
<dbReference type="EMBL" id="FOHB01000001">
    <property type="protein sequence ID" value="SER72918.1"/>
    <property type="molecule type" value="Genomic_DNA"/>
</dbReference>
<reference evidence="2" key="1">
    <citation type="submission" date="2016-10" db="EMBL/GenBank/DDBJ databases">
        <authorList>
            <person name="Varghese N."/>
            <person name="Submissions S."/>
        </authorList>
    </citation>
    <scope>NUCLEOTIDE SEQUENCE [LARGE SCALE GENOMIC DNA]</scope>
    <source>
        <strain evidence="2">CGMCC 1.6963</strain>
    </source>
</reference>